<dbReference type="PANTHER" id="PTHR42928">
    <property type="entry name" value="TRICARBOXYLATE-BINDING PROTEIN"/>
    <property type="match status" value="1"/>
</dbReference>
<reference evidence="3 4" key="1">
    <citation type="submission" date="2024-06" db="EMBL/GenBank/DDBJ databases">
        <title>Sorghum-associated microbial communities from plants grown in Nebraska, USA.</title>
        <authorList>
            <person name="Schachtman D."/>
        </authorList>
    </citation>
    <scope>NUCLEOTIDE SEQUENCE [LARGE SCALE GENOMIC DNA]</scope>
    <source>
        <strain evidence="3 4">2709</strain>
    </source>
</reference>
<protein>
    <submittedName>
        <fullName evidence="3">Tripartite-type tricarboxylate transporter receptor subunit TctC</fullName>
    </submittedName>
</protein>
<comment type="caution">
    <text evidence="3">The sequence shown here is derived from an EMBL/GenBank/DDBJ whole genome shotgun (WGS) entry which is preliminary data.</text>
</comment>
<feature type="signal peptide" evidence="2">
    <location>
        <begin position="1"/>
        <end position="20"/>
    </location>
</feature>
<dbReference type="PANTHER" id="PTHR42928:SF5">
    <property type="entry name" value="BLR1237 PROTEIN"/>
    <property type="match status" value="1"/>
</dbReference>
<keyword evidence="3" id="KW-0675">Receptor</keyword>
<keyword evidence="4" id="KW-1185">Reference proteome</keyword>
<dbReference type="Gene3D" id="3.40.190.150">
    <property type="entry name" value="Bordetella uptake gene, domain 1"/>
    <property type="match status" value="1"/>
</dbReference>
<proteinExistence type="inferred from homology"/>
<dbReference type="Proteomes" id="UP001549320">
    <property type="component" value="Unassembled WGS sequence"/>
</dbReference>
<dbReference type="EMBL" id="JBEPSH010000005">
    <property type="protein sequence ID" value="MET4577459.1"/>
    <property type="molecule type" value="Genomic_DNA"/>
</dbReference>
<dbReference type="InterPro" id="IPR005064">
    <property type="entry name" value="BUG"/>
</dbReference>
<dbReference type="Pfam" id="PF03401">
    <property type="entry name" value="TctC"/>
    <property type="match status" value="1"/>
</dbReference>
<dbReference type="PIRSF" id="PIRSF017082">
    <property type="entry name" value="YflP"/>
    <property type="match status" value="1"/>
</dbReference>
<dbReference type="CDD" id="cd07012">
    <property type="entry name" value="PBP2_Bug_TTT"/>
    <property type="match status" value="1"/>
</dbReference>
<dbReference type="Gene3D" id="3.40.190.10">
    <property type="entry name" value="Periplasmic binding protein-like II"/>
    <property type="match status" value="1"/>
</dbReference>
<evidence type="ECO:0000256" key="2">
    <source>
        <dbReference type="SAM" id="SignalP"/>
    </source>
</evidence>
<accession>A0ABV2Q8U0</accession>
<evidence type="ECO:0000313" key="4">
    <source>
        <dbReference type="Proteomes" id="UP001549320"/>
    </source>
</evidence>
<gene>
    <name evidence="3" type="ORF">ABIE13_002570</name>
</gene>
<organism evidence="3 4">
    <name type="scientific">Ottowia thiooxydans</name>
    <dbReference type="NCBI Taxonomy" id="219182"/>
    <lineage>
        <taxon>Bacteria</taxon>
        <taxon>Pseudomonadati</taxon>
        <taxon>Pseudomonadota</taxon>
        <taxon>Betaproteobacteria</taxon>
        <taxon>Burkholderiales</taxon>
        <taxon>Comamonadaceae</taxon>
        <taxon>Ottowia</taxon>
    </lineage>
</organism>
<sequence length="313" mass="33817">MKRRLVFALTALALTLPAMAQQDRNLRVIVPYPAGGNADNIARLYAEALGKKLGRPVVVENRPGAGAVIGAQAAARAPADGNTLFVAPTGVFVVTPHLTKMGLDPLEAFLPVAKLTSWIPVMVVRKDFPANNFNELVAELKKNPGKYSFASAGPATMTHLMGELMNLKLGVKTVHVPYKGSAEFIPDLISGRVDFVYDSVVIPQVKAGQLRPMVSMVNIHHPELKSVPTLKEVGVDLDTPNWYGVFVPKGTPSDVVDKLGEASREVMQSMDTDKLTKMSMAASYQGPAEFKAQLAKDDALMKDVIQKAEVKMQ</sequence>
<evidence type="ECO:0000256" key="1">
    <source>
        <dbReference type="ARBA" id="ARBA00006987"/>
    </source>
</evidence>
<dbReference type="RefSeq" id="WP_354443869.1">
    <property type="nucleotide sequence ID" value="NZ_JBEPSH010000005.1"/>
</dbReference>
<dbReference type="InterPro" id="IPR042100">
    <property type="entry name" value="Bug_dom1"/>
</dbReference>
<keyword evidence="2" id="KW-0732">Signal</keyword>
<feature type="chain" id="PRO_5046986718" evidence="2">
    <location>
        <begin position="21"/>
        <end position="313"/>
    </location>
</feature>
<name>A0ABV2Q8U0_9BURK</name>
<dbReference type="SUPFAM" id="SSF53850">
    <property type="entry name" value="Periplasmic binding protein-like II"/>
    <property type="match status" value="1"/>
</dbReference>
<comment type="similarity">
    <text evidence="1">Belongs to the UPF0065 (bug) family.</text>
</comment>
<evidence type="ECO:0000313" key="3">
    <source>
        <dbReference type="EMBL" id="MET4577459.1"/>
    </source>
</evidence>